<dbReference type="Pfam" id="PF03450">
    <property type="entry name" value="CO_deh_flav_C"/>
    <property type="match status" value="1"/>
</dbReference>
<dbReference type="RefSeq" id="WP_162335076.1">
    <property type="nucleotide sequence ID" value="NZ_CP048113.1"/>
</dbReference>
<dbReference type="PANTHER" id="PTHR42659:SF1">
    <property type="entry name" value="OXIDOREDUCTASE"/>
    <property type="match status" value="1"/>
</dbReference>
<keyword evidence="1" id="KW-0285">Flavoprotein</keyword>
<evidence type="ECO:0000259" key="2">
    <source>
        <dbReference type="PROSITE" id="PS51387"/>
    </source>
</evidence>
<dbReference type="SMART" id="SM01092">
    <property type="entry name" value="CO_deh_flav_C"/>
    <property type="match status" value="1"/>
</dbReference>
<dbReference type="InterPro" id="IPR036318">
    <property type="entry name" value="FAD-bd_PCMH-like_sf"/>
</dbReference>
<dbReference type="InterPro" id="IPR036683">
    <property type="entry name" value="CO_DH_flav_C_dom_sf"/>
</dbReference>
<evidence type="ECO:0000256" key="1">
    <source>
        <dbReference type="ARBA" id="ARBA00022827"/>
    </source>
</evidence>
<sequence length="340" mass="36464">MRPFKFSIAGDPETAITTVSANANAKFLGGGTNLLDLMKEDVTHPSALINITRLKHTAIEKTDNGILIGGMATNSFTANHEKIRKNYPLLSMAILAGASAQIRNMATNGGNLNQRTRCTYFYDVSMPCNKREPGSGCGALKGMNRNHAIFGWSEKCVAVYPSDMAVALSALDAVVHVQGGSTGKRTIPFADFHRLPGNNPEIDNNLKHGELITSIELPENDLADHSYYLKIRERSSYAFALVSVAAAMSLDGTKIKDVRIALGGVAHKPWRAAAAEQLLKGRDATIANFKAAATAELSKAKPLEHNKYKVKLAGDAIVRALTYALNGAGYGIEAGLHSEV</sequence>
<dbReference type="SUPFAM" id="SSF56176">
    <property type="entry name" value="FAD-binding/transporter-associated domain-like"/>
    <property type="match status" value="1"/>
</dbReference>
<dbReference type="SUPFAM" id="SSF55447">
    <property type="entry name" value="CO dehydrogenase flavoprotein C-terminal domain-like"/>
    <property type="match status" value="1"/>
</dbReference>
<reference evidence="3 4" key="1">
    <citation type="submission" date="2020-01" db="EMBL/GenBank/DDBJ databases">
        <title>Complete genome sequence of Chitinophaga sp. H33E-04 isolated from quinoa roots.</title>
        <authorList>
            <person name="Weon H.-Y."/>
            <person name="Lee S.A."/>
        </authorList>
    </citation>
    <scope>NUCLEOTIDE SEQUENCE [LARGE SCALE GENOMIC DNA]</scope>
    <source>
        <strain evidence="3 4">H33E-04</strain>
    </source>
</reference>
<proteinExistence type="predicted"/>
<accession>A0A6B9ZLQ8</accession>
<name>A0A6B9ZLQ8_9BACT</name>
<dbReference type="GO" id="GO:0016491">
    <property type="term" value="F:oxidoreductase activity"/>
    <property type="evidence" value="ECO:0007669"/>
    <property type="project" value="InterPro"/>
</dbReference>
<dbReference type="GO" id="GO:0071949">
    <property type="term" value="F:FAD binding"/>
    <property type="evidence" value="ECO:0007669"/>
    <property type="project" value="InterPro"/>
</dbReference>
<dbReference type="Gene3D" id="3.30.390.50">
    <property type="entry name" value="CO dehydrogenase flavoprotein, C-terminal domain"/>
    <property type="match status" value="1"/>
</dbReference>
<dbReference type="InterPro" id="IPR016166">
    <property type="entry name" value="FAD-bd_PCMH"/>
</dbReference>
<dbReference type="InterPro" id="IPR051312">
    <property type="entry name" value="Diverse_Substr_Oxidored"/>
</dbReference>
<dbReference type="InterPro" id="IPR016169">
    <property type="entry name" value="FAD-bd_PCMH_sub2"/>
</dbReference>
<evidence type="ECO:0000313" key="4">
    <source>
        <dbReference type="Proteomes" id="UP000476411"/>
    </source>
</evidence>
<protein>
    <submittedName>
        <fullName evidence="3">Xanthine dehydrogenase family protein subunit M</fullName>
    </submittedName>
</protein>
<keyword evidence="1" id="KW-0274">FAD</keyword>
<dbReference type="PROSITE" id="PS51387">
    <property type="entry name" value="FAD_PCMH"/>
    <property type="match status" value="1"/>
</dbReference>
<organism evidence="3 4">
    <name type="scientific">Chitinophaga agri</name>
    <dbReference type="NCBI Taxonomy" id="2703787"/>
    <lineage>
        <taxon>Bacteria</taxon>
        <taxon>Pseudomonadati</taxon>
        <taxon>Bacteroidota</taxon>
        <taxon>Chitinophagia</taxon>
        <taxon>Chitinophagales</taxon>
        <taxon>Chitinophagaceae</taxon>
        <taxon>Chitinophaga</taxon>
    </lineage>
</organism>
<dbReference type="InterPro" id="IPR016167">
    <property type="entry name" value="FAD-bd_PCMH_sub1"/>
</dbReference>
<dbReference type="Gene3D" id="3.30.465.10">
    <property type="match status" value="2"/>
</dbReference>
<evidence type="ECO:0000313" key="3">
    <source>
        <dbReference type="EMBL" id="QHS63360.1"/>
    </source>
</evidence>
<dbReference type="InterPro" id="IPR002346">
    <property type="entry name" value="Mopterin_DH_FAD-bd"/>
</dbReference>
<dbReference type="AlphaFoldDB" id="A0A6B9ZLQ8"/>
<dbReference type="Pfam" id="PF00941">
    <property type="entry name" value="FAD_binding_5"/>
    <property type="match status" value="1"/>
</dbReference>
<gene>
    <name evidence="3" type="ORF">GWR21_28360</name>
</gene>
<dbReference type="Proteomes" id="UP000476411">
    <property type="component" value="Chromosome"/>
</dbReference>
<dbReference type="PANTHER" id="PTHR42659">
    <property type="entry name" value="XANTHINE DEHYDROGENASE SUBUNIT C-RELATED"/>
    <property type="match status" value="1"/>
</dbReference>
<dbReference type="Gene3D" id="3.30.43.10">
    <property type="entry name" value="Uridine Diphospho-n-acetylenolpyruvylglucosamine Reductase, domain 2"/>
    <property type="match status" value="1"/>
</dbReference>
<keyword evidence="4" id="KW-1185">Reference proteome</keyword>
<dbReference type="InterPro" id="IPR005107">
    <property type="entry name" value="CO_DH_flav_C"/>
</dbReference>
<dbReference type="EMBL" id="CP048113">
    <property type="protein sequence ID" value="QHS63360.1"/>
    <property type="molecule type" value="Genomic_DNA"/>
</dbReference>
<dbReference type="KEGG" id="chih:GWR21_28360"/>
<feature type="domain" description="FAD-binding PCMH-type" evidence="2">
    <location>
        <begin position="1"/>
        <end position="222"/>
    </location>
</feature>